<dbReference type="InterPro" id="IPR050722">
    <property type="entry name" value="Pyruvate:ferred/Flavod_OxRd"/>
</dbReference>
<dbReference type="SUPFAM" id="SSF52922">
    <property type="entry name" value="TK C-terminal domain-like"/>
    <property type="match status" value="1"/>
</dbReference>
<feature type="domain" description="Pyruvate/ketoisovalerate oxidoreductase catalytic" evidence="2">
    <location>
        <begin position="27"/>
        <end position="214"/>
    </location>
</feature>
<dbReference type="Pfam" id="PF01558">
    <property type="entry name" value="POR"/>
    <property type="match status" value="1"/>
</dbReference>
<feature type="domain" description="Pyruvate flavodoxin/ferredoxin oxidoreductase pyrimidine binding" evidence="3">
    <location>
        <begin position="265"/>
        <end position="476"/>
    </location>
</feature>
<dbReference type="SUPFAM" id="SSF53323">
    <property type="entry name" value="Pyruvate-ferredoxin oxidoreductase, PFOR, domain III"/>
    <property type="match status" value="1"/>
</dbReference>
<dbReference type="GO" id="GO:0016903">
    <property type="term" value="F:oxidoreductase activity, acting on the aldehyde or oxo group of donors"/>
    <property type="evidence" value="ECO:0007669"/>
    <property type="project" value="InterPro"/>
</dbReference>
<keyword evidence="1" id="KW-0560">Oxidoreductase</keyword>
<dbReference type="AlphaFoldDB" id="A0A956NDB2"/>
<reference evidence="5" key="2">
    <citation type="journal article" date="2021" name="Microbiome">
        <title>Successional dynamics and alternative stable states in a saline activated sludge microbial community over 9 years.</title>
        <authorList>
            <person name="Wang Y."/>
            <person name="Ye J."/>
            <person name="Ju F."/>
            <person name="Liu L."/>
            <person name="Boyd J.A."/>
            <person name="Deng Y."/>
            <person name="Parks D.H."/>
            <person name="Jiang X."/>
            <person name="Yin X."/>
            <person name="Woodcroft B.J."/>
            <person name="Tyson G.W."/>
            <person name="Hugenholtz P."/>
            <person name="Polz M.F."/>
            <person name="Zhang T."/>
        </authorList>
    </citation>
    <scope>NUCLEOTIDE SEQUENCE</scope>
    <source>
        <strain evidence="5">HKST-UBA02</strain>
    </source>
</reference>
<reference evidence="5" key="1">
    <citation type="submission" date="2020-04" db="EMBL/GenBank/DDBJ databases">
        <authorList>
            <person name="Zhang T."/>
        </authorList>
    </citation>
    <scope>NUCLEOTIDE SEQUENCE</scope>
    <source>
        <strain evidence="5">HKST-UBA02</strain>
    </source>
</reference>
<dbReference type="InterPro" id="IPR019752">
    <property type="entry name" value="Pyrv/ketoisovalerate_OxRed_cat"/>
</dbReference>
<evidence type="ECO:0000259" key="4">
    <source>
        <dbReference type="Pfam" id="PF17147"/>
    </source>
</evidence>
<organism evidence="5 6">
    <name type="scientific">Eiseniibacteriota bacterium</name>
    <dbReference type="NCBI Taxonomy" id="2212470"/>
    <lineage>
        <taxon>Bacteria</taxon>
        <taxon>Candidatus Eiseniibacteriota</taxon>
    </lineage>
</organism>
<protein>
    <submittedName>
        <fullName evidence="5">2-oxoacid:acceptor oxidoreductase subunit alpha</fullName>
    </submittedName>
</protein>
<name>A0A956NDB2_UNCEI</name>
<dbReference type="Gene3D" id="3.40.920.10">
    <property type="entry name" value="Pyruvate-ferredoxin oxidoreductase, PFOR, domain III"/>
    <property type="match status" value="1"/>
</dbReference>
<dbReference type="FunFam" id="3.40.50.970:FF:000022">
    <property type="entry name" value="2-oxoglutarate ferredoxin oxidoreductase alpha subunit"/>
    <property type="match status" value="1"/>
</dbReference>
<dbReference type="PANTHER" id="PTHR32154:SF20">
    <property type="entry name" value="2-OXOGLUTARATE OXIDOREDUCTASE SUBUNIT KORA"/>
    <property type="match status" value="1"/>
</dbReference>
<dbReference type="Pfam" id="PF17147">
    <property type="entry name" value="PFOR_II"/>
    <property type="match status" value="1"/>
</dbReference>
<dbReference type="GO" id="GO:0006979">
    <property type="term" value="P:response to oxidative stress"/>
    <property type="evidence" value="ECO:0007669"/>
    <property type="project" value="TreeGrafter"/>
</dbReference>
<dbReference type="PANTHER" id="PTHR32154">
    <property type="entry name" value="PYRUVATE-FLAVODOXIN OXIDOREDUCTASE-RELATED"/>
    <property type="match status" value="1"/>
</dbReference>
<sequence>MGTEDTSTPRHEHALSSVTIRFAGDSGDGMQLTGSQFTTSTALAGHDLATLPDFPAEIRAPAGTLPGVSGFQLRFSGDEVFTPGDDPDVLVAMNPAALRANIGDLKPGGLLILNDDSFKQKDLDKAGCESDPREDGSLSAFRVIPVELTRLTRAAVEEVGIDNRSADRCKNFFALGMVYWLFERSMEYTEEWLAKKFADRPLLYDANRRALLAGWAYCEATELFAERYVVPRAKVEPGLYRNISGNAAISLGLIAAAHRSGLRLFYASYPITPASDVLHEVAKLKNHGVISFQAEDEIAAVAAALGASYSGALGATCTSGPGMALKAETMGLATMVELPLVIVDVQRGGPSTGLPTKTEQADLLQALYGRPSETPTPVLAASTPADCFGMTLETARIAVKYMTPVVLLSDGYLANGAEPWKVPEVEDLPSFPAKFVDEVDGFLPYARNAETLARGWAVPGVAGLEHRVGGLEKQETTGNVSYAPANHERMIRLREEKIARIADDIPLQTVDGVESGELLVVGWGSTYGAITAAVRAARAEGRAVGHAHVKYLNPFPKNLGEVLSRFEKILVPEMNLGQLALLLRAKFGVPTESLTKVQGKPFTEAEVSGRIRELTTRGTKA</sequence>
<dbReference type="NCBIfam" id="TIGR03710">
    <property type="entry name" value="OAFO_sf"/>
    <property type="match status" value="1"/>
</dbReference>
<accession>A0A956NDB2</accession>
<evidence type="ECO:0000259" key="2">
    <source>
        <dbReference type="Pfam" id="PF01558"/>
    </source>
</evidence>
<feature type="domain" description="Pyruvate:ferredoxin oxidoreductase core" evidence="4">
    <location>
        <begin position="517"/>
        <end position="580"/>
    </location>
</feature>
<dbReference type="EMBL" id="JAGQHS010000048">
    <property type="protein sequence ID" value="MCA9756301.1"/>
    <property type="molecule type" value="Genomic_DNA"/>
</dbReference>
<evidence type="ECO:0000313" key="6">
    <source>
        <dbReference type="Proteomes" id="UP000739538"/>
    </source>
</evidence>
<gene>
    <name evidence="5" type="ORF">KDA27_10915</name>
</gene>
<dbReference type="CDD" id="cd07034">
    <property type="entry name" value="TPP_PYR_PFOR_IOR-alpha_like"/>
    <property type="match status" value="1"/>
</dbReference>
<dbReference type="Pfam" id="PF01855">
    <property type="entry name" value="POR_N"/>
    <property type="match status" value="1"/>
</dbReference>
<dbReference type="InterPro" id="IPR002880">
    <property type="entry name" value="Pyrv_Fd/Flavodoxin_OxRdtase_N"/>
</dbReference>
<dbReference type="Gene3D" id="3.40.50.920">
    <property type="match status" value="1"/>
</dbReference>
<comment type="caution">
    <text evidence="5">The sequence shown here is derived from an EMBL/GenBank/DDBJ whole genome shotgun (WGS) entry which is preliminary data.</text>
</comment>
<dbReference type="InterPro" id="IPR029061">
    <property type="entry name" value="THDP-binding"/>
</dbReference>
<evidence type="ECO:0000313" key="5">
    <source>
        <dbReference type="EMBL" id="MCA9756301.1"/>
    </source>
</evidence>
<dbReference type="InterPro" id="IPR033412">
    <property type="entry name" value="PFOR_II"/>
</dbReference>
<dbReference type="Gene3D" id="3.40.50.970">
    <property type="match status" value="1"/>
</dbReference>
<proteinExistence type="predicted"/>
<evidence type="ECO:0000256" key="1">
    <source>
        <dbReference type="ARBA" id="ARBA00023002"/>
    </source>
</evidence>
<dbReference type="InterPro" id="IPR009014">
    <property type="entry name" value="Transketo_C/PFOR_II"/>
</dbReference>
<dbReference type="InterPro" id="IPR002869">
    <property type="entry name" value="Pyrv_flavodox_OxRed_cen"/>
</dbReference>
<dbReference type="Proteomes" id="UP000739538">
    <property type="component" value="Unassembled WGS sequence"/>
</dbReference>
<dbReference type="SUPFAM" id="SSF52518">
    <property type="entry name" value="Thiamin diphosphate-binding fold (THDP-binding)"/>
    <property type="match status" value="1"/>
</dbReference>
<dbReference type="InterPro" id="IPR022367">
    <property type="entry name" value="2-oxoacid/accept_OxRdtase_asu"/>
</dbReference>
<evidence type="ECO:0000259" key="3">
    <source>
        <dbReference type="Pfam" id="PF01855"/>
    </source>
</evidence>